<dbReference type="Proteomes" id="UP000823934">
    <property type="component" value="Unassembled WGS sequence"/>
</dbReference>
<gene>
    <name evidence="1" type="ORF">H9889_05120</name>
</gene>
<organism evidence="1 2">
    <name type="scientific">Candidatus Ignatzschineria merdigallinarum</name>
    <dbReference type="NCBI Taxonomy" id="2838621"/>
    <lineage>
        <taxon>Bacteria</taxon>
        <taxon>Pseudomonadati</taxon>
        <taxon>Pseudomonadota</taxon>
        <taxon>Gammaproteobacteria</taxon>
        <taxon>Cardiobacteriales</taxon>
        <taxon>Ignatzschineriaceae</taxon>
        <taxon>Ignatzschineria</taxon>
    </lineage>
</organism>
<dbReference type="AlphaFoldDB" id="A0A9D1Q601"/>
<protein>
    <submittedName>
        <fullName evidence="1">Uncharacterized protein</fullName>
    </submittedName>
</protein>
<evidence type="ECO:0000313" key="2">
    <source>
        <dbReference type="Proteomes" id="UP000823934"/>
    </source>
</evidence>
<accession>A0A9D1Q601</accession>
<reference evidence="1" key="2">
    <citation type="submission" date="2021-04" db="EMBL/GenBank/DDBJ databases">
        <authorList>
            <person name="Gilroy R."/>
        </authorList>
    </citation>
    <scope>NUCLEOTIDE SEQUENCE</scope>
    <source>
        <strain evidence="1">CHK160-9182</strain>
    </source>
</reference>
<proteinExistence type="predicted"/>
<sequence length="230" mass="26765">MVNRHQKEQILKHLEQHYISPLTQFYVETEVLKRIMLGRPFRVQIGVPDSWRFSRFYQTVKHLSQEAALERLWLFDSYLTNSKSAVFSHDKTLVLGDSFPYFEWTQIEGKTAGLNQLLGAARLFYFYKGNEEILMQFFEFVQTHSLSSSVVIVGALSETALELAAQQDLLNITDINKPFLESIAKGRSFTNLFSQSFDILLMDAKGRYVKGFSRVEFVRQIDHIKETYLD</sequence>
<reference evidence="1" key="1">
    <citation type="journal article" date="2021" name="PeerJ">
        <title>Extensive microbial diversity within the chicken gut microbiome revealed by metagenomics and culture.</title>
        <authorList>
            <person name="Gilroy R."/>
            <person name="Ravi A."/>
            <person name="Getino M."/>
            <person name="Pursley I."/>
            <person name="Horton D.L."/>
            <person name="Alikhan N.F."/>
            <person name="Baker D."/>
            <person name="Gharbi K."/>
            <person name="Hall N."/>
            <person name="Watson M."/>
            <person name="Adriaenssens E.M."/>
            <person name="Foster-Nyarko E."/>
            <person name="Jarju S."/>
            <person name="Secka A."/>
            <person name="Antonio M."/>
            <person name="Oren A."/>
            <person name="Chaudhuri R.R."/>
            <person name="La Ragione R."/>
            <person name="Hildebrand F."/>
            <person name="Pallen M.J."/>
        </authorList>
    </citation>
    <scope>NUCLEOTIDE SEQUENCE</scope>
    <source>
        <strain evidence="1">CHK160-9182</strain>
    </source>
</reference>
<comment type="caution">
    <text evidence="1">The sequence shown here is derived from an EMBL/GenBank/DDBJ whole genome shotgun (WGS) entry which is preliminary data.</text>
</comment>
<evidence type="ECO:0000313" key="1">
    <source>
        <dbReference type="EMBL" id="HIW06689.1"/>
    </source>
</evidence>
<name>A0A9D1Q601_9GAMM</name>
<dbReference type="EMBL" id="DXHP01000115">
    <property type="protein sequence ID" value="HIW06689.1"/>
    <property type="molecule type" value="Genomic_DNA"/>
</dbReference>